<reference evidence="5 6" key="1">
    <citation type="submission" date="2019-12" db="EMBL/GenBank/DDBJ databases">
        <title>Novel species isolated from a subtropical stream in China.</title>
        <authorList>
            <person name="Lu H."/>
        </authorList>
    </citation>
    <scope>NUCLEOTIDE SEQUENCE [LARGE SCALE GENOMIC DNA]</scope>
    <source>
        <strain evidence="5 6">FT135W</strain>
    </source>
</reference>
<dbReference type="Proteomes" id="UP000479335">
    <property type="component" value="Unassembled WGS sequence"/>
</dbReference>
<dbReference type="PANTHER" id="PTHR30349:SF88">
    <property type="entry name" value="BLL1584 PROTEIN"/>
    <property type="match status" value="1"/>
</dbReference>
<accession>A0A6L8K5K3</accession>
<evidence type="ECO:0000256" key="2">
    <source>
        <dbReference type="ARBA" id="ARBA00023125"/>
    </source>
</evidence>
<keyword evidence="1" id="KW-0229">DNA integration</keyword>
<keyword evidence="6" id="KW-1185">Reference proteome</keyword>
<dbReference type="PANTHER" id="PTHR30349">
    <property type="entry name" value="PHAGE INTEGRASE-RELATED"/>
    <property type="match status" value="1"/>
</dbReference>
<dbReference type="Gene3D" id="1.10.150.130">
    <property type="match status" value="1"/>
</dbReference>
<evidence type="ECO:0000256" key="3">
    <source>
        <dbReference type="ARBA" id="ARBA00023172"/>
    </source>
</evidence>
<gene>
    <name evidence="5" type="ORF">GTP46_08405</name>
</gene>
<dbReference type="SUPFAM" id="SSF56349">
    <property type="entry name" value="DNA breaking-rejoining enzymes"/>
    <property type="match status" value="1"/>
</dbReference>
<organism evidence="5 6">
    <name type="scientific">Duganella flavida</name>
    <dbReference type="NCBI Taxonomy" id="2692175"/>
    <lineage>
        <taxon>Bacteria</taxon>
        <taxon>Pseudomonadati</taxon>
        <taxon>Pseudomonadota</taxon>
        <taxon>Betaproteobacteria</taxon>
        <taxon>Burkholderiales</taxon>
        <taxon>Oxalobacteraceae</taxon>
        <taxon>Telluria group</taxon>
        <taxon>Duganella</taxon>
    </lineage>
</organism>
<dbReference type="GO" id="GO:0015074">
    <property type="term" value="P:DNA integration"/>
    <property type="evidence" value="ECO:0007669"/>
    <property type="project" value="UniProtKB-KW"/>
</dbReference>
<evidence type="ECO:0000313" key="6">
    <source>
        <dbReference type="Proteomes" id="UP000479335"/>
    </source>
</evidence>
<dbReference type="InterPro" id="IPR050090">
    <property type="entry name" value="Tyrosine_recombinase_XerCD"/>
</dbReference>
<dbReference type="InterPro" id="IPR010998">
    <property type="entry name" value="Integrase_recombinase_N"/>
</dbReference>
<proteinExistence type="predicted"/>
<protein>
    <submittedName>
        <fullName evidence="5">Tyrosine-type recombinase/integrase</fullName>
    </submittedName>
</protein>
<dbReference type="Gene3D" id="1.10.443.10">
    <property type="entry name" value="Intergrase catalytic core"/>
    <property type="match status" value="1"/>
</dbReference>
<name>A0A6L8K5K3_9BURK</name>
<dbReference type="EMBL" id="WWCN01000004">
    <property type="protein sequence ID" value="MYM22666.1"/>
    <property type="molecule type" value="Genomic_DNA"/>
</dbReference>
<dbReference type="GO" id="GO:0003677">
    <property type="term" value="F:DNA binding"/>
    <property type="evidence" value="ECO:0007669"/>
    <property type="project" value="UniProtKB-KW"/>
</dbReference>
<evidence type="ECO:0000313" key="5">
    <source>
        <dbReference type="EMBL" id="MYM22666.1"/>
    </source>
</evidence>
<dbReference type="PROSITE" id="PS51898">
    <property type="entry name" value="TYR_RECOMBINASE"/>
    <property type="match status" value="1"/>
</dbReference>
<dbReference type="AlphaFoldDB" id="A0A6L8K5K3"/>
<dbReference type="InterPro" id="IPR011010">
    <property type="entry name" value="DNA_brk_join_enz"/>
</dbReference>
<dbReference type="Pfam" id="PF00589">
    <property type="entry name" value="Phage_integrase"/>
    <property type="match status" value="1"/>
</dbReference>
<keyword evidence="3" id="KW-0233">DNA recombination</keyword>
<dbReference type="RefSeq" id="WP_161006163.1">
    <property type="nucleotide sequence ID" value="NZ_WWCN01000004.1"/>
</dbReference>
<dbReference type="GO" id="GO:0006310">
    <property type="term" value="P:DNA recombination"/>
    <property type="evidence" value="ECO:0007669"/>
    <property type="project" value="UniProtKB-KW"/>
</dbReference>
<evidence type="ECO:0000256" key="1">
    <source>
        <dbReference type="ARBA" id="ARBA00022908"/>
    </source>
</evidence>
<evidence type="ECO:0000259" key="4">
    <source>
        <dbReference type="PROSITE" id="PS51898"/>
    </source>
</evidence>
<feature type="domain" description="Tyr recombinase" evidence="4">
    <location>
        <begin position="250"/>
        <end position="421"/>
    </location>
</feature>
<sequence length="435" mass="48848">MINVRPHSPVYAKVFRTFFVLNPCQQQRAITFIMATKFKIDTVGARAKLRLRREPYWHRIRTGNYLGYRKISDESAGSWLVRWRTAGNRQRSQPLGTFEEIPAFQRFDHALAEAESWLHPQHREKRQPNDVIPNVLAVCLAYVEKIRDEKGNTAADEVQARYRNWIEPDPIGSIIFRELTADDVKAWRARMINTPVRGKAGKAKPRSLDTVNRDLAPVRAAFNQAHAQHLVDSDAAWINALKAFKDVAKSRDVYLDVGQRCDLIDNSAADFARFATGLSKLPARPGALAHLKVGSFESRLDVLTIGKDKAGRDRKVKLPKALADFIREIAGDRPADEPLFVRECGEPWDKESWKRHLRRAASAASLPDGTVLMALRHSTITDMVLAGHNLLTIAQISGTSVGMIEKNYGHLRPEAAVSALSALTLLRPVMDTGLE</sequence>
<dbReference type="InterPro" id="IPR002104">
    <property type="entry name" value="Integrase_catalytic"/>
</dbReference>
<dbReference type="InterPro" id="IPR013762">
    <property type="entry name" value="Integrase-like_cat_sf"/>
</dbReference>
<comment type="caution">
    <text evidence="5">The sequence shown here is derived from an EMBL/GenBank/DDBJ whole genome shotgun (WGS) entry which is preliminary data.</text>
</comment>
<keyword evidence="2" id="KW-0238">DNA-binding</keyword>